<feature type="region of interest" description="Disordered" evidence="1">
    <location>
        <begin position="85"/>
        <end position="105"/>
    </location>
</feature>
<gene>
    <name evidence="2" type="ORF">Ahy_A01g000607</name>
</gene>
<dbReference type="Proteomes" id="UP000289738">
    <property type="component" value="Chromosome A01"/>
</dbReference>
<proteinExistence type="predicted"/>
<reference evidence="2 3" key="1">
    <citation type="submission" date="2019-01" db="EMBL/GenBank/DDBJ databases">
        <title>Sequencing of cultivated peanut Arachis hypogaea provides insights into genome evolution and oil improvement.</title>
        <authorList>
            <person name="Chen X."/>
        </authorList>
    </citation>
    <scope>NUCLEOTIDE SEQUENCE [LARGE SCALE GENOMIC DNA]</scope>
    <source>
        <strain evidence="3">cv. Fuhuasheng</strain>
        <tissue evidence="2">Leaves</tissue>
    </source>
</reference>
<accession>A0A445EKN8</accession>
<keyword evidence="3" id="KW-1185">Reference proteome</keyword>
<evidence type="ECO:0000256" key="1">
    <source>
        <dbReference type="SAM" id="MobiDB-lite"/>
    </source>
</evidence>
<evidence type="ECO:0000313" key="2">
    <source>
        <dbReference type="EMBL" id="RYR76015.1"/>
    </source>
</evidence>
<sequence>MFKPFPEEVIDATTPIRLILSRVATCTLPAGIQPDSTRLGRVDNPIRSRLKALPSQLFLENLASIAPPFVSQLWPRSLWSFANPPSSLYSSQRPSPRLPTPTSPGPVAHRPSVMFVVSFPSSAALRQLISVR</sequence>
<protein>
    <submittedName>
        <fullName evidence="2">Uncharacterized protein</fullName>
    </submittedName>
</protein>
<dbReference type="EMBL" id="SDMP01000001">
    <property type="protein sequence ID" value="RYR76015.1"/>
    <property type="molecule type" value="Genomic_DNA"/>
</dbReference>
<evidence type="ECO:0000313" key="3">
    <source>
        <dbReference type="Proteomes" id="UP000289738"/>
    </source>
</evidence>
<dbReference type="AlphaFoldDB" id="A0A445EKN8"/>
<comment type="caution">
    <text evidence="2">The sequence shown here is derived from an EMBL/GenBank/DDBJ whole genome shotgun (WGS) entry which is preliminary data.</text>
</comment>
<organism evidence="2 3">
    <name type="scientific">Arachis hypogaea</name>
    <name type="common">Peanut</name>
    <dbReference type="NCBI Taxonomy" id="3818"/>
    <lineage>
        <taxon>Eukaryota</taxon>
        <taxon>Viridiplantae</taxon>
        <taxon>Streptophyta</taxon>
        <taxon>Embryophyta</taxon>
        <taxon>Tracheophyta</taxon>
        <taxon>Spermatophyta</taxon>
        <taxon>Magnoliopsida</taxon>
        <taxon>eudicotyledons</taxon>
        <taxon>Gunneridae</taxon>
        <taxon>Pentapetalae</taxon>
        <taxon>rosids</taxon>
        <taxon>fabids</taxon>
        <taxon>Fabales</taxon>
        <taxon>Fabaceae</taxon>
        <taxon>Papilionoideae</taxon>
        <taxon>50 kb inversion clade</taxon>
        <taxon>dalbergioids sensu lato</taxon>
        <taxon>Dalbergieae</taxon>
        <taxon>Pterocarpus clade</taxon>
        <taxon>Arachis</taxon>
    </lineage>
</organism>
<name>A0A445EKN8_ARAHY</name>